<comment type="caution">
    <text evidence="4">The sequence shown here is derived from an EMBL/GenBank/DDBJ whole genome shotgun (WGS) entry which is preliminary data.</text>
</comment>
<dbReference type="PROSITE" id="PS51257">
    <property type="entry name" value="PROKAR_LIPOPROTEIN"/>
    <property type="match status" value="1"/>
</dbReference>
<dbReference type="PANTHER" id="PTHR22953:SF153">
    <property type="entry name" value="PURPLE ACID PHOSPHATASE"/>
    <property type="match status" value="1"/>
</dbReference>
<dbReference type="GO" id="GO:0003993">
    <property type="term" value="F:acid phosphatase activity"/>
    <property type="evidence" value="ECO:0007669"/>
    <property type="project" value="InterPro"/>
</dbReference>
<dbReference type="SUPFAM" id="SSF49363">
    <property type="entry name" value="Purple acid phosphatase, N-terminal domain"/>
    <property type="match status" value="1"/>
</dbReference>
<reference evidence="4" key="1">
    <citation type="submission" date="2020-03" db="EMBL/GenBank/DDBJ databases">
        <title>Spirochaetal bacteria isolated from arthropods constitute a novel genus Entomospira genus novum within the order Spirochaetales.</title>
        <authorList>
            <person name="Grana-Miraglia L."/>
            <person name="Sikutova S."/>
            <person name="Fingerle V."/>
            <person name="Sing A."/>
            <person name="Castillo-Ramirez S."/>
            <person name="Margos G."/>
            <person name="Rudolf I."/>
        </authorList>
    </citation>
    <scope>NUCLEOTIDE SEQUENCE</scope>
    <source>
        <strain evidence="4">BR149</strain>
    </source>
</reference>
<evidence type="ECO:0000259" key="3">
    <source>
        <dbReference type="Pfam" id="PF16656"/>
    </source>
</evidence>
<keyword evidence="5" id="KW-1185">Reference proteome</keyword>
<dbReference type="Gene3D" id="3.60.21.10">
    <property type="match status" value="1"/>
</dbReference>
<dbReference type="InterPro" id="IPR039331">
    <property type="entry name" value="PAPs-like"/>
</dbReference>
<dbReference type="AlphaFoldDB" id="A0A968KWL9"/>
<dbReference type="GO" id="GO:0046872">
    <property type="term" value="F:metal ion binding"/>
    <property type="evidence" value="ECO:0007669"/>
    <property type="project" value="InterPro"/>
</dbReference>
<dbReference type="Proteomes" id="UP000778951">
    <property type="component" value="Unassembled WGS sequence"/>
</dbReference>
<dbReference type="InterPro" id="IPR004843">
    <property type="entry name" value="Calcineurin-like_PHP"/>
</dbReference>
<dbReference type="EMBL" id="JAATLM010000001">
    <property type="protein sequence ID" value="NIZ69382.1"/>
    <property type="molecule type" value="Genomic_DNA"/>
</dbReference>
<dbReference type="Pfam" id="PF16656">
    <property type="entry name" value="Pur_ac_phosph_N"/>
    <property type="match status" value="1"/>
</dbReference>
<dbReference type="PANTHER" id="PTHR22953">
    <property type="entry name" value="ACID PHOSPHATASE RELATED"/>
    <property type="match status" value="1"/>
</dbReference>
<keyword evidence="1" id="KW-0732">Signal</keyword>
<feature type="domain" description="Purple acid phosphatase N-terminal" evidence="3">
    <location>
        <begin position="650"/>
        <end position="734"/>
    </location>
</feature>
<dbReference type="SUPFAM" id="SSF56300">
    <property type="entry name" value="Metallo-dependent phosphatases"/>
    <property type="match status" value="1"/>
</dbReference>
<sequence>MRWMRMLGSLLLVLSVVSCSKSTSKSYLATVDIFGASDATKLERLDGEALIYDVDRSDPHFYRFLVTASGDKQTLRVVDEQITSIGAFKEAKTFVITPQYHHVYLQKAMPATHYLYPNAETGTLAFVAVKATGTGINFFYSNEIDDVEIPFGNAIADVPLGALLTPDGVSGEGMYEIHLRSNDPAWGEVSFAARHDMGDGFYNEGRSHTWATMFMEDSDLAGDTAVRSPKLARYSMPAMPAPVDLGDGAYLYTVDLFNYNEDNLPMLYDASKKKRAPLVVQRSINRTNGNYRMQLRSDNPALSLVMYEGKSPAQVGAFGDGSFVLTPDYAHVYFVGAIANDFISSTINPINPRITYYMSATDDGRVKLSAIKDNPLPITLFYTSPSTQVDFAITEDNGIASEMGLMQASALLPKGASAKGKHLVSITTHAIIAPASDIYFKARTEINERDSDPTTLFGIEAHDDITVALKHASFYMPPYGKAMVDRSTLWHYTPAIREHEGQVGHGAFGSAKQGNARLWQSVQTTFNGEYTRHLLRYDFSLNDAERYQSAYVDLHHRGAIRIYLNGVDLTEYQNTVQHGVSRPFNEMSQTTRFINLPSDLLKNGENSLTLELQALPNDDILYLDVKNFTLFNVPYALEPTVMLNLNIHLGVDASQRGFAWSSSSPSAGVLTYWQEGQAPMSVPATRKPMERLHGFFTNHVTLTNLETGATYYYQIAHDNGKSEALVSDIYSFKTDAMLDSFAFVSVTDAQLGKNGMVEPVAIAWHRTLDHILTKWPEASFLLSSGDQIEHPDHQNQYNLFFTHPLMTKIPISVTSGSHDKHAIYLEHFNLPGTLTPIGGSPTGGNYAFTYGKVLFMSLDTTDRTPADTSKHIQFMQDSIEKYKRENNGEEPLWKILNFHYLPYATTRYAIHPVLRALRADLSPALSVLDIDVVFNGHDHAYGRTLMLEGGYNANGGTLEDGTVGAKPIWEGYIANGKNLFAEFTKRRGQFFHHTGNAASLGFNPLYPTDYPYHAYTEQNNRPSVTLVEVTPDAITLRAYYSDVPISEASMFDSFILRKAR</sequence>
<evidence type="ECO:0000313" key="4">
    <source>
        <dbReference type="EMBL" id="NIZ69382.1"/>
    </source>
</evidence>
<dbReference type="RefSeq" id="WP_167695475.1">
    <property type="nucleotide sequence ID" value="NZ_CP118181.1"/>
</dbReference>
<organism evidence="4 5">
    <name type="scientific">Entomospira culicis</name>
    <dbReference type="NCBI Taxonomy" id="2719989"/>
    <lineage>
        <taxon>Bacteria</taxon>
        <taxon>Pseudomonadati</taxon>
        <taxon>Spirochaetota</taxon>
        <taxon>Spirochaetia</taxon>
        <taxon>Spirochaetales</taxon>
        <taxon>Spirochaetaceae</taxon>
        <taxon>Entomospira</taxon>
    </lineage>
</organism>
<dbReference type="Gene3D" id="2.60.40.380">
    <property type="entry name" value="Purple acid phosphatase-like, N-terminal"/>
    <property type="match status" value="1"/>
</dbReference>
<dbReference type="Pfam" id="PF00149">
    <property type="entry name" value="Metallophos"/>
    <property type="match status" value="1"/>
</dbReference>
<protein>
    <submittedName>
        <fullName evidence="4">Metallophosphoesterase family protein</fullName>
    </submittedName>
</protein>
<gene>
    <name evidence="4" type="ORF">HCT48_04025</name>
</gene>
<accession>A0A968KWL9</accession>
<name>A0A968KWL9_9SPIO</name>
<feature type="domain" description="Calcineurin-like phosphoesterase" evidence="2">
    <location>
        <begin position="767"/>
        <end position="941"/>
    </location>
</feature>
<dbReference type="InterPro" id="IPR015914">
    <property type="entry name" value="PAPs_N"/>
</dbReference>
<evidence type="ECO:0000256" key="1">
    <source>
        <dbReference type="ARBA" id="ARBA00022729"/>
    </source>
</evidence>
<dbReference type="InterPro" id="IPR029052">
    <property type="entry name" value="Metallo-depent_PP-like"/>
</dbReference>
<evidence type="ECO:0000259" key="2">
    <source>
        <dbReference type="Pfam" id="PF00149"/>
    </source>
</evidence>
<dbReference type="InterPro" id="IPR008963">
    <property type="entry name" value="Purple_acid_Pase-like_N"/>
</dbReference>
<proteinExistence type="predicted"/>
<evidence type="ECO:0000313" key="5">
    <source>
        <dbReference type="Proteomes" id="UP000778951"/>
    </source>
</evidence>